<accession>A0AAV9IV19</accession>
<evidence type="ECO:0000256" key="1">
    <source>
        <dbReference type="SAM" id="MobiDB-lite"/>
    </source>
</evidence>
<proteinExistence type="predicted"/>
<dbReference type="AlphaFoldDB" id="A0AAV9IV19"/>
<keyword evidence="3" id="KW-1185">Reference proteome</keyword>
<organism evidence="2 3">
    <name type="scientific">Cyanidium caldarium</name>
    <name type="common">Red alga</name>
    <dbReference type="NCBI Taxonomy" id="2771"/>
    <lineage>
        <taxon>Eukaryota</taxon>
        <taxon>Rhodophyta</taxon>
        <taxon>Bangiophyceae</taxon>
        <taxon>Cyanidiales</taxon>
        <taxon>Cyanidiaceae</taxon>
        <taxon>Cyanidium</taxon>
    </lineage>
</organism>
<comment type="caution">
    <text evidence="2">The sequence shown here is derived from an EMBL/GenBank/DDBJ whole genome shotgun (WGS) entry which is preliminary data.</text>
</comment>
<dbReference type="EMBL" id="JANCYW010000006">
    <property type="protein sequence ID" value="KAK4535936.1"/>
    <property type="molecule type" value="Genomic_DNA"/>
</dbReference>
<feature type="compositionally biased region" description="Low complexity" evidence="1">
    <location>
        <begin position="724"/>
        <end position="736"/>
    </location>
</feature>
<dbReference type="Proteomes" id="UP001301350">
    <property type="component" value="Unassembled WGS sequence"/>
</dbReference>
<name>A0AAV9IV19_CYACA</name>
<evidence type="ECO:0000313" key="2">
    <source>
        <dbReference type="EMBL" id="KAK4535936.1"/>
    </source>
</evidence>
<feature type="compositionally biased region" description="Low complexity" evidence="1">
    <location>
        <begin position="540"/>
        <end position="564"/>
    </location>
</feature>
<gene>
    <name evidence="2" type="ORF">CDCA_CDCA06G1961</name>
</gene>
<protein>
    <submittedName>
        <fullName evidence="2">Uncharacterized protein</fullName>
    </submittedName>
</protein>
<reference evidence="2 3" key="1">
    <citation type="submission" date="2022-07" db="EMBL/GenBank/DDBJ databases">
        <title>Genome-wide signatures of adaptation to extreme environments.</title>
        <authorList>
            <person name="Cho C.H."/>
            <person name="Yoon H.S."/>
        </authorList>
    </citation>
    <scope>NUCLEOTIDE SEQUENCE [LARGE SCALE GENOMIC DNA]</scope>
    <source>
        <strain evidence="2 3">DBV 063 E5</strain>
    </source>
</reference>
<sequence length="772" mass="82043">MVAKREREGAAAGGSCAALARQILQRVGAAGVVLEPSVVAEVFGGAATSKRPRTLGLPGGEANGGGSAYALNDALLSALPCGQEYNIDFAVRVSGGADAAAAEAVARSRRAAAELELLRQSTPACIAMEDADIFFDAALTLCECVYCKRPVLHTRFYEHVLRCCPDAAVPALVECTRQVANIGSQLARGVVERDMGNCVLAREVPELYFAQLLDEEDGNIRVRFGRHGKRIGKLYDSHLLAALGMANAALLSAGEATANAQAGLTAEELSMFRPGQAYRTSDIDATTNGASECAKPLSWQPLASSASRRWNLKRFTAVAQERPRALVKDGSTRAAAASGTATAPAELLQLDFSWARLIQLAMPPLMQRNRAMDRSTASSSPEPSSTRDGALAPRLPSLAAMLYRTQSHRSGSVAWLTEMRRPEPARPGTMVYHGQSFFAQPGTFLTDPVPGKPRSTVAADARGPGDVSTASRMRPSVPAHAAAPRMNVFSDAPLPTSGRGAARASLLGKQLAPNATAANGSLRHGMMNPSQVPSAHIHSNRSGNSASSGSMARPASPSLSPSRSPHLGYLQAAASVPVDPCLAEWLRRDGLMREMLANAQRQVLAGRRLTPEDQRSACRALEQRLMQQRLVAILQSARHARQRSEHGTESADTHSILSDLPALGEQQRHALYDFRRRLLEVHTAQMMQQASRRTAGPPQMSLHTPSEVPVPSALRNEVVMRSAAVPGAASTSTTSTSPPPRPPSALASSASGRGDVLATIDKVLGIERSRQW</sequence>
<feature type="region of interest" description="Disordered" evidence="1">
    <location>
        <begin position="685"/>
        <end position="707"/>
    </location>
</feature>
<feature type="compositionally biased region" description="Low complexity" evidence="1">
    <location>
        <begin position="375"/>
        <end position="386"/>
    </location>
</feature>
<feature type="region of interest" description="Disordered" evidence="1">
    <location>
        <begin position="370"/>
        <end position="391"/>
    </location>
</feature>
<feature type="region of interest" description="Disordered" evidence="1">
    <location>
        <begin position="724"/>
        <end position="753"/>
    </location>
</feature>
<feature type="region of interest" description="Disordered" evidence="1">
    <location>
        <begin position="519"/>
        <end position="564"/>
    </location>
</feature>
<evidence type="ECO:0000313" key="3">
    <source>
        <dbReference type="Proteomes" id="UP001301350"/>
    </source>
</evidence>
<feature type="region of interest" description="Disordered" evidence="1">
    <location>
        <begin position="453"/>
        <end position="479"/>
    </location>
</feature>